<proteinExistence type="predicted"/>
<keyword evidence="1" id="KW-1185">Reference proteome</keyword>
<sequence length="107" mass="12065">MSLAKFLIKGTLKVGVLGYTIKTLYDIGVFSTDTKKTEKMFKQLITDILPGTLEVKKQIPIAKEGVIEESNRIVDGTFTAINYFPATFSNFVQSMYTFNLLDEKTKK</sequence>
<dbReference type="Proteomes" id="UP000038045">
    <property type="component" value="Unplaced"/>
</dbReference>
<dbReference type="WBParaSite" id="PTRK_0000991600.1">
    <property type="protein sequence ID" value="PTRK_0000991600.1"/>
    <property type="gene ID" value="PTRK_0000991600"/>
</dbReference>
<evidence type="ECO:0000313" key="1">
    <source>
        <dbReference type="Proteomes" id="UP000038045"/>
    </source>
</evidence>
<reference evidence="2" key="1">
    <citation type="submission" date="2017-02" db="UniProtKB">
        <authorList>
            <consortium name="WormBaseParasite"/>
        </authorList>
    </citation>
    <scope>IDENTIFICATION</scope>
</reference>
<evidence type="ECO:0000313" key="2">
    <source>
        <dbReference type="WBParaSite" id="PTRK_0000991600.1"/>
    </source>
</evidence>
<organism evidence="1 2">
    <name type="scientific">Parastrongyloides trichosuri</name>
    <name type="common">Possum-specific nematode worm</name>
    <dbReference type="NCBI Taxonomy" id="131310"/>
    <lineage>
        <taxon>Eukaryota</taxon>
        <taxon>Metazoa</taxon>
        <taxon>Ecdysozoa</taxon>
        <taxon>Nematoda</taxon>
        <taxon>Chromadorea</taxon>
        <taxon>Rhabditida</taxon>
        <taxon>Tylenchina</taxon>
        <taxon>Panagrolaimomorpha</taxon>
        <taxon>Strongyloidoidea</taxon>
        <taxon>Strongyloididae</taxon>
        <taxon>Parastrongyloides</taxon>
    </lineage>
</organism>
<dbReference type="AlphaFoldDB" id="A0A0N4ZN00"/>
<accession>A0A0N4ZN00</accession>
<name>A0A0N4ZN00_PARTI</name>
<protein>
    <submittedName>
        <fullName evidence="2">MICOS complex subunit MIC13</fullName>
    </submittedName>
</protein>